<name>A0A6G1HEI1_9PEZI</name>
<gene>
    <name evidence="1" type="ORF">K402DRAFT_294941</name>
</gene>
<dbReference type="EMBL" id="ML977139">
    <property type="protein sequence ID" value="KAF1991477.1"/>
    <property type="molecule type" value="Genomic_DNA"/>
</dbReference>
<protein>
    <recommendedName>
        <fullName evidence="3">BTB domain-containing protein</fullName>
    </recommendedName>
</protein>
<accession>A0A6G1HEI1</accession>
<dbReference type="Proteomes" id="UP000800041">
    <property type="component" value="Unassembled WGS sequence"/>
</dbReference>
<dbReference type="AlphaFoldDB" id="A0A6G1HEI1"/>
<proteinExistence type="predicted"/>
<evidence type="ECO:0008006" key="3">
    <source>
        <dbReference type="Google" id="ProtNLM"/>
    </source>
</evidence>
<evidence type="ECO:0000313" key="2">
    <source>
        <dbReference type="Proteomes" id="UP000800041"/>
    </source>
</evidence>
<organism evidence="1 2">
    <name type="scientific">Aulographum hederae CBS 113979</name>
    <dbReference type="NCBI Taxonomy" id="1176131"/>
    <lineage>
        <taxon>Eukaryota</taxon>
        <taxon>Fungi</taxon>
        <taxon>Dikarya</taxon>
        <taxon>Ascomycota</taxon>
        <taxon>Pezizomycotina</taxon>
        <taxon>Dothideomycetes</taxon>
        <taxon>Pleosporomycetidae</taxon>
        <taxon>Aulographales</taxon>
        <taxon>Aulographaceae</taxon>
    </lineage>
</organism>
<reference evidence="1" key="1">
    <citation type="journal article" date="2020" name="Stud. Mycol.">
        <title>101 Dothideomycetes genomes: a test case for predicting lifestyles and emergence of pathogens.</title>
        <authorList>
            <person name="Haridas S."/>
            <person name="Albert R."/>
            <person name="Binder M."/>
            <person name="Bloem J."/>
            <person name="Labutti K."/>
            <person name="Salamov A."/>
            <person name="Andreopoulos B."/>
            <person name="Baker S."/>
            <person name="Barry K."/>
            <person name="Bills G."/>
            <person name="Bluhm B."/>
            <person name="Cannon C."/>
            <person name="Castanera R."/>
            <person name="Culley D."/>
            <person name="Daum C."/>
            <person name="Ezra D."/>
            <person name="Gonzalez J."/>
            <person name="Henrissat B."/>
            <person name="Kuo A."/>
            <person name="Liang C."/>
            <person name="Lipzen A."/>
            <person name="Lutzoni F."/>
            <person name="Magnuson J."/>
            <person name="Mondo S."/>
            <person name="Nolan M."/>
            <person name="Ohm R."/>
            <person name="Pangilinan J."/>
            <person name="Park H.-J."/>
            <person name="Ramirez L."/>
            <person name="Alfaro M."/>
            <person name="Sun H."/>
            <person name="Tritt A."/>
            <person name="Yoshinaga Y."/>
            <person name="Zwiers L.-H."/>
            <person name="Turgeon B."/>
            <person name="Goodwin S."/>
            <person name="Spatafora J."/>
            <person name="Crous P."/>
            <person name="Grigoriev I."/>
        </authorList>
    </citation>
    <scope>NUCLEOTIDE SEQUENCE</scope>
    <source>
        <strain evidence="1">CBS 113979</strain>
    </source>
</reference>
<dbReference type="SUPFAM" id="SSF54695">
    <property type="entry name" value="POZ domain"/>
    <property type="match status" value="1"/>
</dbReference>
<dbReference type="Gene3D" id="3.30.710.10">
    <property type="entry name" value="Potassium Channel Kv1.1, Chain A"/>
    <property type="match status" value="1"/>
</dbReference>
<sequence>MPAERIHLDPDGDLTIKVRPDKDPLEYVVSKRTMCFASPAWRAMLTGQFSESTASEVPFPEDDPDALLIVLRIAHLQFALLPRSMSFLMVVKLAVLCDKYDTVALVKPFLSMWVDPHKENLLTVNYQEWFFVAWVFGYEEEFNQLLHHSVVRVGRDLFARGLFLNSRPL</sequence>
<feature type="non-terminal residue" evidence="1">
    <location>
        <position position="169"/>
    </location>
</feature>
<dbReference type="OrthoDB" id="5275938at2759"/>
<keyword evidence="2" id="KW-1185">Reference proteome</keyword>
<dbReference type="InterPro" id="IPR011333">
    <property type="entry name" value="SKP1/BTB/POZ_sf"/>
</dbReference>
<evidence type="ECO:0000313" key="1">
    <source>
        <dbReference type="EMBL" id="KAF1991477.1"/>
    </source>
</evidence>